<organism evidence="1 2">
    <name type="scientific">Biomphalaria glabrata</name>
    <name type="common">Bloodfluke planorb</name>
    <name type="synonym">Freshwater snail</name>
    <dbReference type="NCBI Taxonomy" id="6526"/>
    <lineage>
        <taxon>Eukaryota</taxon>
        <taxon>Metazoa</taxon>
        <taxon>Spiralia</taxon>
        <taxon>Lophotrochozoa</taxon>
        <taxon>Mollusca</taxon>
        <taxon>Gastropoda</taxon>
        <taxon>Heterobranchia</taxon>
        <taxon>Euthyneura</taxon>
        <taxon>Panpulmonata</taxon>
        <taxon>Hygrophila</taxon>
        <taxon>Lymnaeoidea</taxon>
        <taxon>Planorbidae</taxon>
        <taxon>Biomphalaria</taxon>
    </lineage>
</organism>
<evidence type="ECO:0000313" key="2">
    <source>
        <dbReference type="Proteomes" id="UP000076420"/>
    </source>
</evidence>
<dbReference type="Proteomes" id="UP000076420">
    <property type="component" value="Unassembled WGS sequence"/>
</dbReference>
<dbReference type="VEuPathDB" id="VectorBase:BGLB039703"/>
<name>A0A2C9M8A4_BIOGL</name>
<sequence length="172" mass="19716">MASSVLGQPKCKDQDWFDENNLHFEQLVHTSNTISRPFDEIQLAPKAEDATLMPKERSNLRLMKKSWFNKKAEEIQSNADKKHKNRLSSSHIAQSQVVELKVQRTQKHERLIISVGSAERPKLDRCPTSSQFSVFHCAMFAWKCLQSDPAMSHLSTKTCLRSLRTKRCGCSL</sequence>
<dbReference type="AlphaFoldDB" id="A0A2C9M8A4"/>
<dbReference type="OrthoDB" id="6116724at2759"/>
<dbReference type="KEGG" id="bgt:106075770"/>
<protein>
    <submittedName>
        <fullName evidence="1">Uncharacterized protein</fullName>
    </submittedName>
</protein>
<gene>
    <name evidence="1" type="primary">106075770</name>
</gene>
<proteinExistence type="predicted"/>
<evidence type="ECO:0000313" key="1">
    <source>
        <dbReference type="EnsemblMetazoa" id="BGLB039703-PA"/>
    </source>
</evidence>
<accession>A0A2C9M8A4</accession>
<reference evidence="1" key="1">
    <citation type="submission" date="2020-05" db="UniProtKB">
        <authorList>
            <consortium name="EnsemblMetazoa"/>
        </authorList>
    </citation>
    <scope>IDENTIFICATION</scope>
    <source>
        <strain evidence="1">BB02</strain>
    </source>
</reference>
<dbReference type="EnsemblMetazoa" id="BGLB039703-RA">
    <property type="protein sequence ID" value="BGLB039703-PA"/>
    <property type="gene ID" value="BGLB039703"/>
</dbReference>